<dbReference type="KEGG" id="chq:AQ619_13465"/>
<dbReference type="AlphaFoldDB" id="A0A0P0P1F7"/>
<gene>
    <name evidence="1" type="ORF">AQ619_13465</name>
</gene>
<keyword evidence="2" id="KW-1185">Reference proteome</keyword>
<proteinExistence type="predicted"/>
<organism evidence="1 2">
    <name type="scientific">Caulobacter henricii</name>
    <dbReference type="NCBI Taxonomy" id="69395"/>
    <lineage>
        <taxon>Bacteria</taxon>
        <taxon>Pseudomonadati</taxon>
        <taxon>Pseudomonadota</taxon>
        <taxon>Alphaproteobacteria</taxon>
        <taxon>Caulobacterales</taxon>
        <taxon>Caulobacteraceae</taxon>
        <taxon>Caulobacter</taxon>
    </lineage>
</organism>
<accession>A0A0P0P1F7</accession>
<protein>
    <recommendedName>
        <fullName evidence="3">Peptidase</fullName>
    </recommendedName>
</protein>
<evidence type="ECO:0000313" key="2">
    <source>
        <dbReference type="Proteomes" id="UP000056905"/>
    </source>
</evidence>
<reference evidence="1 2" key="1">
    <citation type="submission" date="2015-10" db="EMBL/GenBank/DDBJ databases">
        <title>Conservation of the essential genome among Caulobacter and Brevundimonas species.</title>
        <authorList>
            <person name="Scott D."/>
            <person name="Ely B."/>
        </authorList>
    </citation>
    <scope>NUCLEOTIDE SEQUENCE [LARGE SCALE GENOMIC DNA]</scope>
    <source>
        <strain evidence="1 2">CB4</strain>
    </source>
</reference>
<dbReference type="RefSeq" id="WP_062148563.1">
    <property type="nucleotide sequence ID" value="NZ_CP013002.1"/>
</dbReference>
<dbReference type="Proteomes" id="UP000056905">
    <property type="component" value="Chromosome"/>
</dbReference>
<evidence type="ECO:0000313" key="1">
    <source>
        <dbReference type="EMBL" id="ALL14269.1"/>
    </source>
</evidence>
<evidence type="ECO:0008006" key="3">
    <source>
        <dbReference type="Google" id="ProtNLM"/>
    </source>
</evidence>
<dbReference type="OrthoDB" id="9816412at2"/>
<name>A0A0P0P1F7_9CAUL</name>
<sequence length="373" mass="39429">MENRIAIFRAGRHRAQNGKTYSFSEADVAAIAAGYDPALHQAPYVLGHPKTDAAPAWGWVTKLAVENGVLFAEHSDVPAAFAEAVTDGRYRFRSADLYDINDPANPTPGQYHLRSVGWLGAEPPSIKGLGPAFGENDTAEPLSFAETDLSLAWLAGNVSEGFRSLREWILGKFGKEEADQALSAWQDRAAAAIEADVRAEIRAENGEGMSPAFAEPDPVAARIAELDTREAALTVRELALRDTAAAGELAFAETARIAARADDGAFVDGLVKAGKLPPARADQVKSILGVLDGDATISFAEGEAPARAQLRALLSDLGVAICFAEAAPAEGARFAEGRTASEIANRTRELVDEANSRGQSLSYADAAARARAS</sequence>
<dbReference type="EMBL" id="CP013002">
    <property type="protein sequence ID" value="ALL14269.1"/>
    <property type="molecule type" value="Genomic_DNA"/>
</dbReference>
<dbReference type="STRING" id="69395.AQ619_13465"/>